<dbReference type="AlphaFoldDB" id="A0A365KKI6"/>
<gene>
    <name evidence="2" type="ORF">DP120_17050</name>
</gene>
<proteinExistence type="predicted"/>
<reference evidence="2 3" key="1">
    <citation type="submission" date="2018-06" db="EMBL/GenBank/DDBJ databases">
        <title>The draft genome sequences of strains SCU63 and S1.</title>
        <authorList>
            <person name="Gan L."/>
        </authorList>
    </citation>
    <scope>NUCLEOTIDE SEQUENCE [LARGE SCALE GENOMIC DNA]</scope>
    <source>
        <strain evidence="2 3">SCU63</strain>
    </source>
</reference>
<feature type="transmembrane region" description="Helical" evidence="1">
    <location>
        <begin position="6"/>
        <end position="24"/>
    </location>
</feature>
<protein>
    <submittedName>
        <fullName evidence="2">Uncharacterized protein</fullName>
    </submittedName>
</protein>
<dbReference type="Proteomes" id="UP000251002">
    <property type="component" value="Unassembled WGS sequence"/>
</dbReference>
<dbReference type="EMBL" id="QLZR01000009">
    <property type="protein sequence ID" value="RAZ73642.1"/>
    <property type="molecule type" value="Genomic_DNA"/>
</dbReference>
<feature type="transmembrane region" description="Helical" evidence="1">
    <location>
        <begin position="60"/>
        <end position="80"/>
    </location>
</feature>
<evidence type="ECO:0000313" key="3">
    <source>
        <dbReference type="Proteomes" id="UP000251002"/>
    </source>
</evidence>
<keyword evidence="1" id="KW-0812">Transmembrane</keyword>
<organism evidence="2 3">
    <name type="scientific">Planococcus halotolerans</name>
    <dbReference type="NCBI Taxonomy" id="2233542"/>
    <lineage>
        <taxon>Bacteria</taxon>
        <taxon>Bacillati</taxon>
        <taxon>Bacillota</taxon>
        <taxon>Bacilli</taxon>
        <taxon>Bacillales</taxon>
        <taxon>Caryophanaceae</taxon>
        <taxon>Planococcus</taxon>
    </lineage>
</organism>
<keyword evidence="1" id="KW-1133">Transmembrane helix</keyword>
<keyword evidence="1" id="KW-0472">Membrane</keyword>
<keyword evidence="3" id="KW-1185">Reference proteome</keyword>
<comment type="caution">
    <text evidence="2">The sequence shown here is derived from an EMBL/GenBank/DDBJ whole genome shotgun (WGS) entry which is preliminary data.</text>
</comment>
<sequence length="86" mass="10202">MKTREMFYKTAVILWFITAVYLVYKFSLQAGYWKNPLYANLFFYGMILIANKGFNKLTLYMILFYIGMGVWFIFSLMLYMGKILGG</sequence>
<evidence type="ECO:0000256" key="1">
    <source>
        <dbReference type="SAM" id="Phobius"/>
    </source>
</evidence>
<evidence type="ECO:0000313" key="2">
    <source>
        <dbReference type="EMBL" id="RAZ73642.1"/>
    </source>
</evidence>
<dbReference type="RefSeq" id="WP_112224832.1">
    <property type="nucleotide sequence ID" value="NZ_CP047673.1"/>
</dbReference>
<accession>A0A365KKI6</accession>
<name>A0A365KKI6_9BACL</name>